<evidence type="ECO:0000256" key="4">
    <source>
        <dbReference type="ARBA" id="ARBA00022989"/>
    </source>
</evidence>
<reference evidence="8 9" key="1">
    <citation type="submission" date="2007-08" db="EMBL/GenBank/DDBJ databases">
        <title>Complete sequence of Roseiflexus castenholzii DSM 13941.</title>
        <authorList>
            <consortium name="US DOE Joint Genome Institute"/>
            <person name="Copeland A."/>
            <person name="Lucas S."/>
            <person name="Lapidus A."/>
            <person name="Barry K."/>
            <person name="Glavina del Rio T."/>
            <person name="Dalin E."/>
            <person name="Tice H."/>
            <person name="Pitluck S."/>
            <person name="Thompson L.S."/>
            <person name="Brettin T."/>
            <person name="Bruce D."/>
            <person name="Detter J.C."/>
            <person name="Han C."/>
            <person name="Tapia R."/>
            <person name="Schmutz J."/>
            <person name="Larimer F."/>
            <person name="Land M."/>
            <person name="Hauser L."/>
            <person name="Kyrpides N."/>
            <person name="Mikhailova N."/>
            <person name="Bryant D.A."/>
            <person name="Hanada S."/>
            <person name="Tsukatani Y."/>
            <person name="Richardson P."/>
        </authorList>
    </citation>
    <scope>NUCLEOTIDE SEQUENCE [LARGE SCALE GENOMIC DNA]</scope>
    <source>
        <strain evidence="9">DSM 13941 / HLO8</strain>
    </source>
</reference>
<dbReference type="PANTHER" id="PTHR33885">
    <property type="entry name" value="PHAGE SHOCK PROTEIN C"/>
    <property type="match status" value="1"/>
</dbReference>
<dbReference type="GO" id="GO:0005886">
    <property type="term" value="C:plasma membrane"/>
    <property type="evidence" value="ECO:0007669"/>
    <property type="project" value="UniProtKB-SubCell"/>
</dbReference>
<evidence type="ECO:0000256" key="6">
    <source>
        <dbReference type="SAM" id="Phobius"/>
    </source>
</evidence>
<dbReference type="eggNOG" id="COG1983">
    <property type="taxonomic scope" value="Bacteria"/>
</dbReference>
<keyword evidence="2" id="KW-1003">Cell membrane</keyword>
<keyword evidence="9" id="KW-1185">Reference proteome</keyword>
<organism evidence="8 9">
    <name type="scientific">Roseiflexus castenholzii (strain DSM 13941 / HLO8)</name>
    <dbReference type="NCBI Taxonomy" id="383372"/>
    <lineage>
        <taxon>Bacteria</taxon>
        <taxon>Bacillati</taxon>
        <taxon>Chloroflexota</taxon>
        <taxon>Chloroflexia</taxon>
        <taxon>Chloroflexales</taxon>
        <taxon>Roseiflexineae</taxon>
        <taxon>Roseiflexaceae</taxon>
        <taxon>Roseiflexus</taxon>
    </lineage>
</organism>
<dbReference type="HOGENOM" id="CLU_2341659_0_0_0"/>
<dbReference type="Pfam" id="PF04024">
    <property type="entry name" value="PspC"/>
    <property type="match status" value="1"/>
</dbReference>
<comment type="subcellular location">
    <subcellularLocation>
        <location evidence="1">Cell membrane</location>
        <topology evidence="1">Single-pass membrane protein</topology>
    </subcellularLocation>
</comment>
<keyword evidence="3 6" id="KW-0812">Transmembrane</keyword>
<name>A7NNW5_ROSCS</name>
<dbReference type="InterPro" id="IPR007168">
    <property type="entry name" value="Phageshock_PspC_N"/>
</dbReference>
<evidence type="ECO:0000256" key="3">
    <source>
        <dbReference type="ARBA" id="ARBA00022692"/>
    </source>
</evidence>
<dbReference type="OrthoDB" id="166770at2"/>
<keyword evidence="4 6" id="KW-1133">Transmembrane helix</keyword>
<dbReference type="EMBL" id="CP000804">
    <property type="protein sequence ID" value="ABU59259.1"/>
    <property type="molecule type" value="Genomic_DNA"/>
</dbReference>
<dbReference type="STRING" id="383372.Rcas_3205"/>
<proteinExistence type="predicted"/>
<evidence type="ECO:0000256" key="2">
    <source>
        <dbReference type="ARBA" id="ARBA00022475"/>
    </source>
</evidence>
<dbReference type="Proteomes" id="UP000000263">
    <property type="component" value="Chromosome"/>
</dbReference>
<sequence length="96" mass="10786">METRTLRRIRGERILGGVAAGVAHALNIDPVFVRLGFLFLALINGFGTLLYLAMWLLIPAEDSREIDPRAQIRENVADMRAVIEEYVARVRSMFAA</sequence>
<accession>A7NNW5</accession>
<dbReference type="PANTHER" id="PTHR33885:SF3">
    <property type="entry name" value="PHAGE SHOCK PROTEIN C"/>
    <property type="match status" value="1"/>
</dbReference>
<keyword evidence="5 6" id="KW-0472">Membrane</keyword>
<gene>
    <name evidence="8" type="ordered locus">Rcas_3205</name>
</gene>
<dbReference type="KEGG" id="rca:Rcas_3205"/>
<protein>
    <submittedName>
        <fullName evidence="8">Phage shock protein C, PspC</fullName>
    </submittedName>
</protein>
<evidence type="ECO:0000313" key="9">
    <source>
        <dbReference type="Proteomes" id="UP000000263"/>
    </source>
</evidence>
<feature type="transmembrane region" description="Helical" evidence="6">
    <location>
        <begin position="35"/>
        <end position="58"/>
    </location>
</feature>
<dbReference type="InterPro" id="IPR052027">
    <property type="entry name" value="PspC"/>
</dbReference>
<evidence type="ECO:0000313" key="8">
    <source>
        <dbReference type="EMBL" id="ABU59259.1"/>
    </source>
</evidence>
<dbReference type="AlphaFoldDB" id="A7NNW5"/>
<dbReference type="RefSeq" id="WP_012121683.1">
    <property type="nucleotide sequence ID" value="NC_009767.1"/>
</dbReference>
<evidence type="ECO:0000259" key="7">
    <source>
        <dbReference type="Pfam" id="PF04024"/>
    </source>
</evidence>
<evidence type="ECO:0000256" key="5">
    <source>
        <dbReference type="ARBA" id="ARBA00023136"/>
    </source>
</evidence>
<feature type="domain" description="Phage shock protein PspC N-terminal" evidence="7">
    <location>
        <begin position="4"/>
        <end position="61"/>
    </location>
</feature>
<evidence type="ECO:0000256" key="1">
    <source>
        <dbReference type="ARBA" id="ARBA00004162"/>
    </source>
</evidence>